<evidence type="ECO:0000313" key="4">
    <source>
        <dbReference type="Proteomes" id="UP000783742"/>
    </source>
</evidence>
<evidence type="ECO:0000256" key="1">
    <source>
        <dbReference type="PIRNR" id="PIRNR037226"/>
    </source>
</evidence>
<dbReference type="InterPro" id="IPR011650">
    <property type="entry name" value="Peptidase_M20_dimer"/>
</dbReference>
<keyword evidence="4" id="KW-1185">Reference proteome</keyword>
<dbReference type="InterPro" id="IPR017439">
    <property type="entry name" value="Amidohydrolase"/>
</dbReference>
<dbReference type="Proteomes" id="UP000783742">
    <property type="component" value="Unassembled WGS sequence"/>
</dbReference>
<comment type="caution">
    <text evidence="3">The sequence shown here is derived from an EMBL/GenBank/DDBJ whole genome shotgun (WGS) entry which is preliminary data.</text>
</comment>
<dbReference type="EMBL" id="JAHLQO010000003">
    <property type="protein sequence ID" value="MBU5669210.1"/>
    <property type="molecule type" value="Genomic_DNA"/>
</dbReference>
<dbReference type="Pfam" id="PF01546">
    <property type="entry name" value="Peptidase_M20"/>
    <property type="match status" value="1"/>
</dbReference>
<protein>
    <recommendedName>
        <fullName evidence="1">Peptidase M20 domain-containing protein 2</fullName>
    </recommendedName>
</protein>
<sequence length="387" mass="43252">MKDLVIKEIDKIKEKLFELSDQIFDNPELCYKEFFASNLLEDYLEENGFEVERGLGSVETAFRAKYSNGDSKYNIGILCEYDALPMGHGCGHQMQGPSIIGAAIAIKEAVKDLPYNLIVYGTPAEEGGGGKMKMLDEGFIKDIDVALMMHGGPATQVDVKSMAMSSRYVKFFGKSSHAALKPEAGRSAFDALLLAFQGVEFLREHVKEDTRMHYTVTTLPGPANVVPSKVEGHFSLRSYNSKYLDEIVERFNDIIKGAALMTGTTYEIREDRRLESKIPAYILNDLIMKNARKLGAPRIREAREKTGSTDFGNVTYLLPGSCARIAFVPEGTSSHSQEFLDLGKAKEARECVEFGAKIIATTVYDLIENPKLIEKQIEEFKEYKKKM</sequence>
<dbReference type="PANTHER" id="PTHR30575:SF0">
    <property type="entry name" value="XAA-ARG DIPEPTIDASE"/>
    <property type="match status" value="1"/>
</dbReference>
<evidence type="ECO:0000259" key="2">
    <source>
        <dbReference type="Pfam" id="PF07687"/>
    </source>
</evidence>
<accession>A0ABS6FJ31</accession>
<dbReference type="PANTHER" id="PTHR30575">
    <property type="entry name" value="PEPTIDASE M20"/>
    <property type="match status" value="1"/>
</dbReference>
<proteinExistence type="inferred from homology"/>
<reference evidence="3 4" key="1">
    <citation type="submission" date="2021-06" db="EMBL/GenBank/DDBJ databases">
        <authorList>
            <person name="Sun Q."/>
            <person name="Li D."/>
        </authorList>
    </citation>
    <scope>NUCLEOTIDE SEQUENCE [LARGE SCALE GENOMIC DNA]</scope>
    <source>
        <strain evidence="3 4">MSJ-1</strain>
    </source>
</reference>
<dbReference type="RefSeq" id="WP_216549053.1">
    <property type="nucleotide sequence ID" value="NZ_JAHLQO010000003.1"/>
</dbReference>
<comment type="similarity">
    <text evidence="1">Belongs to the peptidase M20A family.</text>
</comment>
<organism evidence="3 4">
    <name type="scientific">Peptoniphilus ovalis</name>
    <dbReference type="NCBI Taxonomy" id="2841503"/>
    <lineage>
        <taxon>Bacteria</taxon>
        <taxon>Bacillati</taxon>
        <taxon>Bacillota</taxon>
        <taxon>Tissierellia</taxon>
        <taxon>Tissierellales</taxon>
        <taxon>Peptoniphilaceae</taxon>
        <taxon>Peptoniphilus</taxon>
    </lineage>
</organism>
<dbReference type="InterPro" id="IPR017144">
    <property type="entry name" value="Xaa-Arg_dipeptidase"/>
</dbReference>
<dbReference type="InterPro" id="IPR002933">
    <property type="entry name" value="Peptidase_M20"/>
</dbReference>
<name>A0ABS6FJ31_9FIRM</name>
<gene>
    <name evidence="3" type="ORF">KQI68_05065</name>
</gene>
<dbReference type="NCBIfam" id="TIGR01891">
    <property type="entry name" value="amidohydrolases"/>
    <property type="match status" value="1"/>
</dbReference>
<dbReference type="Pfam" id="PF07687">
    <property type="entry name" value="M20_dimer"/>
    <property type="match status" value="1"/>
</dbReference>
<feature type="domain" description="Peptidase M20 dimerisation" evidence="2">
    <location>
        <begin position="169"/>
        <end position="257"/>
    </location>
</feature>
<dbReference type="InterPro" id="IPR052030">
    <property type="entry name" value="Peptidase_M20/M20A_hydrolases"/>
</dbReference>
<dbReference type="CDD" id="cd05672">
    <property type="entry name" value="M20_ACY1L2-like"/>
    <property type="match status" value="1"/>
</dbReference>
<dbReference type="PIRSF" id="PIRSF037226">
    <property type="entry name" value="Amidohydrolase_ACY1L2_prd"/>
    <property type="match status" value="1"/>
</dbReference>
<evidence type="ECO:0000313" key="3">
    <source>
        <dbReference type="EMBL" id="MBU5669210.1"/>
    </source>
</evidence>